<evidence type="ECO:0000313" key="1">
    <source>
        <dbReference type="EMBL" id="GIX97420.1"/>
    </source>
</evidence>
<comment type="caution">
    <text evidence="1">The sequence shown here is derived from an EMBL/GenBank/DDBJ whole genome shotgun (WGS) entry which is preliminary data.</text>
</comment>
<proteinExistence type="predicted"/>
<dbReference type="Proteomes" id="UP001054945">
    <property type="component" value="Unassembled WGS sequence"/>
</dbReference>
<organism evidence="1 2">
    <name type="scientific">Caerostris extrusa</name>
    <name type="common">Bark spider</name>
    <name type="synonym">Caerostris bankana</name>
    <dbReference type="NCBI Taxonomy" id="172846"/>
    <lineage>
        <taxon>Eukaryota</taxon>
        <taxon>Metazoa</taxon>
        <taxon>Ecdysozoa</taxon>
        <taxon>Arthropoda</taxon>
        <taxon>Chelicerata</taxon>
        <taxon>Arachnida</taxon>
        <taxon>Araneae</taxon>
        <taxon>Araneomorphae</taxon>
        <taxon>Entelegynae</taxon>
        <taxon>Araneoidea</taxon>
        <taxon>Araneidae</taxon>
        <taxon>Caerostris</taxon>
    </lineage>
</organism>
<protein>
    <submittedName>
        <fullName evidence="1">Uncharacterized protein</fullName>
    </submittedName>
</protein>
<dbReference type="AlphaFoldDB" id="A0AAV4PK87"/>
<dbReference type="EMBL" id="BPLR01004778">
    <property type="protein sequence ID" value="GIX97420.1"/>
    <property type="molecule type" value="Genomic_DNA"/>
</dbReference>
<reference evidence="1 2" key="1">
    <citation type="submission" date="2021-06" db="EMBL/GenBank/DDBJ databases">
        <title>Caerostris extrusa draft genome.</title>
        <authorList>
            <person name="Kono N."/>
            <person name="Arakawa K."/>
        </authorList>
    </citation>
    <scope>NUCLEOTIDE SEQUENCE [LARGE SCALE GENOMIC DNA]</scope>
</reference>
<name>A0AAV4PK87_CAEEX</name>
<sequence>MLSPLHPRVVAFHWFPPPDETHNSSVLPRTHAWE</sequence>
<evidence type="ECO:0000313" key="2">
    <source>
        <dbReference type="Proteomes" id="UP001054945"/>
    </source>
</evidence>
<feature type="non-terminal residue" evidence="1">
    <location>
        <position position="1"/>
    </location>
</feature>
<keyword evidence="2" id="KW-1185">Reference proteome</keyword>
<gene>
    <name evidence="1" type="ORF">CEXT_815701</name>
</gene>
<accession>A0AAV4PK87</accession>